<dbReference type="AlphaFoldDB" id="A0AAN8WKH3"/>
<dbReference type="GO" id="GO:0015279">
    <property type="term" value="F:store-operated calcium channel activity"/>
    <property type="evidence" value="ECO:0007669"/>
    <property type="project" value="TreeGrafter"/>
</dbReference>
<keyword evidence="1" id="KW-0813">Transport</keyword>
<dbReference type="Pfam" id="PF08344">
    <property type="entry name" value="TRP_2"/>
    <property type="match status" value="1"/>
</dbReference>
<dbReference type="GO" id="GO:0034703">
    <property type="term" value="C:cation channel complex"/>
    <property type="evidence" value="ECO:0007669"/>
    <property type="project" value="TreeGrafter"/>
</dbReference>
<organism evidence="7 8">
    <name type="scientific">Halocaridina rubra</name>
    <name type="common">Hawaiian red shrimp</name>
    <dbReference type="NCBI Taxonomy" id="373956"/>
    <lineage>
        <taxon>Eukaryota</taxon>
        <taxon>Metazoa</taxon>
        <taxon>Ecdysozoa</taxon>
        <taxon>Arthropoda</taxon>
        <taxon>Crustacea</taxon>
        <taxon>Multicrustacea</taxon>
        <taxon>Malacostraca</taxon>
        <taxon>Eumalacostraca</taxon>
        <taxon>Eucarida</taxon>
        <taxon>Decapoda</taxon>
        <taxon>Pleocyemata</taxon>
        <taxon>Caridea</taxon>
        <taxon>Atyoidea</taxon>
        <taxon>Atyidae</taxon>
        <taxon>Halocaridina</taxon>
    </lineage>
</organism>
<keyword evidence="8" id="KW-1185">Reference proteome</keyword>
<dbReference type="Proteomes" id="UP001381693">
    <property type="component" value="Unassembled WGS sequence"/>
</dbReference>
<keyword evidence="5" id="KW-1133">Transmembrane helix</keyword>
<evidence type="ECO:0000256" key="2">
    <source>
        <dbReference type="ARBA" id="ARBA00022737"/>
    </source>
</evidence>
<keyword evidence="3" id="KW-0406">Ion transport</keyword>
<protein>
    <submittedName>
        <fullName evidence="7">Anthranilate synthase component II, variant</fullName>
    </submittedName>
</protein>
<feature type="non-terminal residue" evidence="7">
    <location>
        <position position="1"/>
    </location>
</feature>
<evidence type="ECO:0000259" key="6">
    <source>
        <dbReference type="SMART" id="SM01420"/>
    </source>
</evidence>
<evidence type="ECO:0000313" key="7">
    <source>
        <dbReference type="EMBL" id="KAK7028247.1"/>
    </source>
</evidence>
<accession>A0AAN8WKH3</accession>
<name>A0AAN8WKH3_HALRR</name>
<sequence length="210" mass="24787">AYIDKPHPLSCCCRQCTEGFHADSLRYSMRRIHTYRALASPAWISLTSEDPILAAFRLSWELERLARVENEFKDTYLELSEQCKKYTCELLHQCRSTEEVIAVLNRRSEEDSDEDDDEDDPERLNLSRLKLALKYDQKQFVAHPNCQQLLTSVWHEGLPIWRRRNALVKILLCLSIIVCMPLIAVIYLIFPRTRLGRVIRSPFMKFIYHR</sequence>
<dbReference type="SMART" id="SM01420">
    <property type="entry name" value="TRP_2"/>
    <property type="match status" value="1"/>
</dbReference>
<evidence type="ECO:0000256" key="5">
    <source>
        <dbReference type="SAM" id="Phobius"/>
    </source>
</evidence>
<dbReference type="GO" id="GO:0070679">
    <property type="term" value="F:inositol 1,4,5 trisphosphate binding"/>
    <property type="evidence" value="ECO:0007669"/>
    <property type="project" value="TreeGrafter"/>
</dbReference>
<dbReference type="GO" id="GO:0007338">
    <property type="term" value="P:single fertilization"/>
    <property type="evidence" value="ECO:0007669"/>
    <property type="project" value="TreeGrafter"/>
</dbReference>
<feature type="transmembrane region" description="Helical" evidence="5">
    <location>
        <begin position="166"/>
        <end position="190"/>
    </location>
</feature>
<dbReference type="GO" id="GO:0051480">
    <property type="term" value="P:regulation of cytosolic calcium ion concentration"/>
    <property type="evidence" value="ECO:0007669"/>
    <property type="project" value="TreeGrafter"/>
</dbReference>
<evidence type="ECO:0000256" key="3">
    <source>
        <dbReference type="ARBA" id="ARBA00023065"/>
    </source>
</evidence>
<dbReference type="GO" id="GO:0005886">
    <property type="term" value="C:plasma membrane"/>
    <property type="evidence" value="ECO:0007669"/>
    <property type="project" value="TreeGrafter"/>
</dbReference>
<keyword evidence="5" id="KW-0472">Membrane</keyword>
<keyword evidence="5" id="KW-0812">Transmembrane</keyword>
<dbReference type="EMBL" id="JAXCGZ010022651">
    <property type="protein sequence ID" value="KAK7028247.1"/>
    <property type="molecule type" value="Genomic_DNA"/>
</dbReference>
<evidence type="ECO:0000256" key="4">
    <source>
        <dbReference type="ARBA" id="ARBA00023303"/>
    </source>
</evidence>
<gene>
    <name evidence="7" type="primary">trp-1_2</name>
    <name evidence="7" type="ORF">SK128_004379</name>
</gene>
<proteinExistence type="predicted"/>
<evidence type="ECO:0000256" key="1">
    <source>
        <dbReference type="ARBA" id="ARBA00022448"/>
    </source>
</evidence>
<dbReference type="PANTHER" id="PTHR10117:SF80">
    <property type="entry name" value="TRANSIENT-RECEPTOR-POTENTIAL-LIKE PROTEIN"/>
    <property type="match status" value="1"/>
</dbReference>
<dbReference type="PANTHER" id="PTHR10117">
    <property type="entry name" value="TRANSIENT RECEPTOR POTENTIAL CHANNEL"/>
    <property type="match status" value="1"/>
</dbReference>
<keyword evidence="4" id="KW-0407">Ion channel</keyword>
<dbReference type="InterPro" id="IPR002153">
    <property type="entry name" value="TRPC_channel"/>
</dbReference>
<evidence type="ECO:0000313" key="8">
    <source>
        <dbReference type="Proteomes" id="UP001381693"/>
    </source>
</evidence>
<dbReference type="InterPro" id="IPR013555">
    <property type="entry name" value="TRP_dom"/>
</dbReference>
<reference evidence="7 8" key="1">
    <citation type="submission" date="2023-11" db="EMBL/GenBank/DDBJ databases">
        <title>Halocaridina rubra genome assembly.</title>
        <authorList>
            <person name="Smith C."/>
        </authorList>
    </citation>
    <scope>NUCLEOTIDE SEQUENCE [LARGE SCALE GENOMIC DNA]</scope>
    <source>
        <strain evidence="7">EP-1</strain>
        <tissue evidence="7">Whole</tissue>
    </source>
</reference>
<comment type="caution">
    <text evidence="7">The sequence shown here is derived from an EMBL/GenBank/DDBJ whole genome shotgun (WGS) entry which is preliminary data.</text>
</comment>
<keyword evidence="2" id="KW-0677">Repeat</keyword>
<feature type="domain" description="Transient receptor ion channel" evidence="6">
    <location>
        <begin position="11"/>
        <end position="73"/>
    </location>
</feature>